<keyword evidence="7" id="KW-0808">Transferase</keyword>
<dbReference type="EMBL" id="KV440972">
    <property type="protein sequence ID" value="OAD79882.1"/>
    <property type="molecule type" value="Genomic_DNA"/>
</dbReference>
<keyword evidence="2 4" id="KW-0547">Nucleotide-binding</keyword>
<evidence type="ECO:0000313" key="8">
    <source>
        <dbReference type="Proteomes" id="UP000077315"/>
    </source>
</evidence>
<dbReference type="PROSITE" id="PS00107">
    <property type="entry name" value="PROTEIN_KINASE_ATP"/>
    <property type="match status" value="1"/>
</dbReference>
<dbReference type="STRING" id="763407.A0A162V4H6"/>
<dbReference type="FunFam" id="1.10.510.10:FF:001123">
    <property type="entry name" value="CK1/CK1/CK1-D protein kinase"/>
    <property type="match status" value="1"/>
</dbReference>
<dbReference type="PANTHER" id="PTHR11909">
    <property type="entry name" value="CASEIN KINASE-RELATED"/>
    <property type="match status" value="1"/>
</dbReference>
<dbReference type="InParanoid" id="A0A162V4H6"/>
<dbReference type="PROSITE" id="PS00108">
    <property type="entry name" value="PROTEIN_KINASE_ST"/>
    <property type="match status" value="1"/>
</dbReference>
<keyword evidence="7" id="KW-0418">Kinase</keyword>
<dbReference type="EC" id="2.7.11.1" evidence="1"/>
<dbReference type="OrthoDB" id="5800476at2759"/>
<evidence type="ECO:0000313" key="7">
    <source>
        <dbReference type="EMBL" id="OAD79882.1"/>
    </source>
</evidence>
<dbReference type="GO" id="GO:0005524">
    <property type="term" value="F:ATP binding"/>
    <property type="evidence" value="ECO:0007669"/>
    <property type="project" value="UniProtKB-UniRule"/>
</dbReference>
<dbReference type="GO" id="GO:0004674">
    <property type="term" value="F:protein serine/threonine kinase activity"/>
    <property type="evidence" value="ECO:0007669"/>
    <property type="project" value="UniProtKB-KW"/>
</dbReference>
<proteinExistence type="inferred from homology"/>
<evidence type="ECO:0000256" key="1">
    <source>
        <dbReference type="ARBA" id="ARBA00012513"/>
    </source>
</evidence>
<feature type="binding site" evidence="4">
    <location>
        <position position="56"/>
    </location>
    <ligand>
        <name>ATP</name>
        <dbReference type="ChEBI" id="CHEBI:30616"/>
    </ligand>
</feature>
<feature type="domain" description="Protein kinase" evidence="6">
    <location>
        <begin position="27"/>
        <end position="334"/>
    </location>
</feature>
<evidence type="ECO:0000256" key="2">
    <source>
        <dbReference type="ARBA" id="ARBA00022741"/>
    </source>
</evidence>
<dbReference type="Pfam" id="PF00069">
    <property type="entry name" value="Pkinase"/>
    <property type="match status" value="1"/>
</dbReference>
<accession>A0A162V4H6</accession>
<comment type="similarity">
    <text evidence="5">Belongs to the protein kinase superfamily.</text>
</comment>
<dbReference type="AlphaFoldDB" id="A0A162V4H6"/>
<dbReference type="PROSITE" id="PS50011">
    <property type="entry name" value="PROTEIN_KINASE_DOM"/>
    <property type="match status" value="1"/>
</dbReference>
<reference evidence="8" key="1">
    <citation type="submission" date="2015-06" db="EMBL/GenBank/DDBJ databases">
        <title>Expansion of signal transduction pathways in fungi by whole-genome duplication.</title>
        <authorList>
            <consortium name="DOE Joint Genome Institute"/>
            <person name="Corrochano L.M."/>
            <person name="Kuo A."/>
            <person name="Marcet-Houben M."/>
            <person name="Polaino S."/>
            <person name="Salamov A."/>
            <person name="Villalobos J.M."/>
            <person name="Alvarez M.I."/>
            <person name="Avalos J."/>
            <person name="Benito E.P."/>
            <person name="Benoit I."/>
            <person name="Burger G."/>
            <person name="Camino L.P."/>
            <person name="Canovas D."/>
            <person name="Cerda-Olmedo E."/>
            <person name="Cheng J.-F."/>
            <person name="Dominguez A."/>
            <person name="Elias M."/>
            <person name="Eslava A.P."/>
            <person name="Glaser F."/>
            <person name="Grimwood J."/>
            <person name="Gutierrez G."/>
            <person name="Heitman J."/>
            <person name="Henrissat B."/>
            <person name="Iturriaga E.A."/>
            <person name="Lang B.F."/>
            <person name="Lavin J.L."/>
            <person name="Lee S."/>
            <person name="Li W."/>
            <person name="Lindquist E."/>
            <person name="Lopez-Garcia S."/>
            <person name="Luque E.M."/>
            <person name="Marcos A.T."/>
            <person name="Martin J."/>
            <person name="McCluskey K."/>
            <person name="Medina H.R."/>
            <person name="Miralles-Duran A."/>
            <person name="Miyazaki A."/>
            <person name="Munoz-Torres E."/>
            <person name="Oguiza J.A."/>
            <person name="Ohm R."/>
            <person name="Olmedo M."/>
            <person name="Orejas M."/>
            <person name="Ortiz-Castellanos L."/>
            <person name="Pisabarro A.G."/>
            <person name="Rodriguez-Romero J."/>
            <person name="Ruiz-Herrera J."/>
            <person name="Ruiz-Vazquez R."/>
            <person name="Sanz C."/>
            <person name="Schackwitz W."/>
            <person name="Schmutz J."/>
            <person name="Shahriari M."/>
            <person name="Shelest E."/>
            <person name="Silva-Franco F."/>
            <person name="Soanes D."/>
            <person name="Syed K."/>
            <person name="Tagua V.G."/>
            <person name="Talbot N.J."/>
            <person name="Thon M."/>
            <person name="De vries R.P."/>
            <person name="Wiebenga A."/>
            <person name="Yadav J.S."/>
            <person name="Braun E.L."/>
            <person name="Baker S."/>
            <person name="Garre V."/>
            <person name="Horwitz B."/>
            <person name="Torres-Martinez S."/>
            <person name="Idnurm A."/>
            <person name="Herrera-Estrella A."/>
            <person name="Gabaldon T."/>
            <person name="Grigoriev I.V."/>
        </authorList>
    </citation>
    <scope>NUCLEOTIDE SEQUENCE [LARGE SCALE GENOMIC DNA]</scope>
    <source>
        <strain evidence="8">NRRL 1555(-)</strain>
    </source>
</reference>
<dbReference type="Gene3D" id="1.10.510.10">
    <property type="entry name" value="Transferase(Phosphotransferase) domain 1"/>
    <property type="match status" value="1"/>
</dbReference>
<keyword evidence="5" id="KW-0723">Serine/threonine-protein kinase</keyword>
<dbReference type="InterPro" id="IPR050235">
    <property type="entry name" value="CK1_Ser-Thr_kinase"/>
</dbReference>
<dbReference type="SUPFAM" id="SSF56112">
    <property type="entry name" value="Protein kinase-like (PK-like)"/>
    <property type="match status" value="1"/>
</dbReference>
<dbReference type="Proteomes" id="UP000077315">
    <property type="component" value="Unassembled WGS sequence"/>
</dbReference>
<dbReference type="InterPro" id="IPR017441">
    <property type="entry name" value="Protein_kinase_ATP_BS"/>
</dbReference>
<keyword evidence="3 4" id="KW-0067">ATP-binding</keyword>
<dbReference type="VEuPathDB" id="FungiDB:PHYBLDRAFT_184965"/>
<dbReference type="InterPro" id="IPR008271">
    <property type="entry name" value="Ser/Thr_kinase_AS"/>
</dbReference>
<gene>
    <name evidence="7" type="ORF">PHYBLDRAFT_184965</name>
</gene>
<evidence type="ECO:0000256" key="4">
    <source>
        <dbReference type="PROSITE-ProRule" id="PRU10141"/>
    </source>
</evidence>
<evidence type="ECO:0000256" key="5">
    <source>
        <dbReference type="RuleBase" id="RU000304"/>
    </source>
</evidence>
<dbReference type="RefSeq" id="XP_018297922.1">
    <property type="nucleotide sequence ID" value="XM_018439010.1"/>
</dbReference>
<name>A0A162V4H6_PHYB8</name>
<organism evidence="7 8">
    <name type="scientific">Phycomyces blakesleeanus (strain ATCC 8743b / DSM 1359 / FGSC 10004 / NBRC 33097 / NRRL 1555)</name>
    <dbReference type="NCBI Taxonomy" id="763407"/>
    <lineage>
        <taxon>Eukaryota</taxon>
        <taxon>Fungi</taxon>
        <taxon>Fungi incertae sedis</taxon>
        <taxon>Mucoromycota</taxon>
        <taxon>Mucoromycotina</taxon>
        <taxon>Mucoromycetes</taxon>
        <taxon>Mucorales</taxon>
        <taxon>Phycomycetaceae</taxon>
        <taxon>Phycomyces</taxon>
    </lineage>
</organism>
<dbReference type="SMART" id="SM00220">
    <property type="entry name" value="S_TKc"/>
    <property type="match status" value="1"/>
</dbReference>
<dbReference type="GeneID" id="28999916"/>
<keyword evidence="8" id="KW-1185">Reference proteome</keyword>
<protein>
    <recommendedName>
        <fullName evidence="1">non-specific serine/threonine protein kinase</fullName>
        <ecNumber evidence="1">2.7.11.1</ecNumber>
    </recommendedName>
</protein>
<dbReference type="InterPro" id="IPR000719">
    <property type="entry name" value="Prot_kinase_dom"/>
</dbReference>
<evidence type="ECO:0000259" key="6">
    <source>
        <dbReference type="PROSITE" id="PS50011"/>
    </source>
</evidence>
<sequence>MSIEMETPEPIENTIPNPHAEIVGLHYRVGHKIGEGSFGVIHQGIDLNTNEPVAIKFELRDTETPQLRSEYCAYRTLIGLTGIPMTRYFGIEGPHNVMVMDLLGPSLEDLFGMCGRKFTVETVLLLAKQMLERIQSVHERNMLYRDVKPDNFLIGLPDSSEPNSINLVDFGMAKEYRNPKTQNHIPYCERKSLSGTARYMSINTHLGREQSRRDDLEALGHVLLYFLHGSLPWQGLHASTNKKKYEMIGELKQNTRITDLCEGHPEFALYLNYARSLSFDGTPDYSYMQQLFDLGLARVNKIDRDVYDWNLLNDGKGWQTLERKPVRKPLLLMN</sequence>
<dbReference type="InterPro" id="IPR011009">
    <property type="entry name" value="Kinase-like_dom_sf"/>
</dbReference>
<evidence type="ECO:0000256" key="3">
    <source>
        <dbReference type="ARBA" id="ARBA00022840"/>
    </source>
</evidence>